<accession>B9XK09</accession>
<dbReference type="CDD" id="cd00317">
    <property type="entry name" value="cyclophilin"/>
    <property type="match status" value="1"/>
</dbReference>
<evidence type="ECO:0000256" key="4">
    <source>
        <dbReference type="RuleBase" id="RU363019"/>
    </source>
</evidence>
<dbReference type="RefSeq" id="WP_007416152.1">
    <property type="nucleotide sequence ID" value="NZ_ABOX02000023.1"/>
</dbReference>
<dbReference type="GO" id="GO:0003755">
    <property type="term" value="F:peptidyl-prolyl cis-trans isomerase activity"/>
    <property type="evidence" value="ECO:0007669"/>
    <property type="project" value="UniProtKB-UniRule"/>
</dbReference>
<evidence type="ECO:0000256" key="5">
    <source>
        <dbReference type="SAM" id="MobiDB-lite"/>
    </source>
</evidence>
<keyword evidence="8" id="KW-1185">Reference proteome</keyword>
<dbReference type="GO" id="GO:0006457">
    <property type="term" value="P:protein folding"/>
    <property type="evidence" value="ECO:0007669"/>
    <property type="project" value="InterPro"/>
</dbReference>
<dbReference type="EMBL" id="ABOX02000023">
    <property type="protein sequence ID" value="EEF59832.1"/>
    <property type="molecule type" value="Genomic_DNA"/>
</dbReference>
<dbReference type="Pfam" id="PF00160">
    <property type="entry name" value="Pro_isomerase"/>
    <property type="match status" value="1"/>
</dbReference>
<comment type="function">
    <text evidence="4">PPIases accelerate the folding of proteins. It catalyzes the cis-trans isomerization of proline imidic peptide bonds in oligopeptides.</text>
</comment>
<dbReference type="SUPFAM" id="SSF50891">
    <property type="entry name" value="Cyclophilin-like"/>
    <property type="match status" value="1"/>
</dbReference>
<evidence type="ECO:0000256" key="2">
    <source>
        <dbReference type="ARBA" id="ARBA00023110"/>
    </source>
</evidence>
<dbReference type="STRING" id="320771.Cflav_PD2839"/>
<dbReference type="InterPro" id="IPR044666">
    <property type="entry name" value="Cyclophilin_A-like"/>
</dbReference>
<evidence type="ECO:0000259" key="6">
    <source>
        <dbReference type="PROSITE" id="PS50072"/>
    </source>
</evidence>
<dbReference type="PANTHER" id="PTHR45625">
    <property type="entry name" value="PEPTIDYL-PROLYL CIS-TRANS ISOMERASE-RELATED"/>
    <property type="match status" value="1"/>
</dbReference>
<dbReference type="PRINTS" id="PR00153">
    <property type="entry name" value="CSAPPISMRASE"/>
</dbReference>
<dbReference type="PROSITE" id="PS50072">
    <property type="entry name" value="CSA_PPIASE_2"/>
    <property type="match status" value="1"/>
</dbReference>
<feature type="region of interest" description="Disordered" evidence="5">
    <location>
        <begin position="22"/>
        <end position="47"/>
    </location>
</feature>
<comment type="caution">
    <text evidence="7">The sequence shown here is derived from an EMBL/GenBank/DDBJ whole genome shotgun (WGS) entry which is preliminary data.</text>
</comment>
<protein>
    <recommendedName>
        <fullName evidence="4">Peptidyl-prolyl cis-trans isomerase</fullName>
        <shortName evidence="4">PPIase</shortName>
        <ecNumber evidence="4">5.2.1.8</ecNumber>
    </recommendedName>
</protein>
<dbReference type="PROSITE" id="PS00170">
    <property type="entry name" value="CSA_PPIASE_1"/>
    <property type="match status" value="1"/>
</dbReference>
<dbReference type="InterPro" id="IPR020892">
    <property type="entry name" value="Cyclophilin-type_PPIase_CS"/>
</dbReference>
<keyword evidence="3 4" id="KW-0413">Isomerase</keyword>
<proteinExistence type="inferred from homology"/>
<name>B9XK09_PEDPL</name>
<dbReference type="InterPro" id="IPR029000">
    <property type="entry name" value="Cyclophilin-like_dom_sf"/>
</dbReference>
<feature type="domain" description="PPIase cyclophilin-type" evidence="6">
    <location>
        <begin position="47"/>
        <end position="205"/>
    </location>
</feature>
<evidence type="ECO:0000256" key="3">
    <source>
        <dbReference type="ARBA" id="ARBA00023235"/>
    </source>
</evidence>
<evidence type="ECO:0000256" key="1">
    <source>
        <dbReference type="ARBA" id="ARBA00007365"/>
    </source>
</evidence>
<keyword evidence="4" id="KW-0732">Signal</keyword>
<dbReference type="PANTHER" id="PTHR45625:SF4">
    <property type="entry name" value="PEPTIDYLPROLYL ISOMERASE DOMAIN AND WD REPEAT-CONTAINING PROTEIN 1"/>
    <property type="match status" value="1"/>
</dbReference>
<sequence length="212" mass="23363" precursor="true">MKKSLILTCLLTLAMGLVTARAEDAKESKKDEPKTEEKKEEKKSAATNEVAVIKTTAGDMVIQFWPDVAPKTVENFKKLAREGFYDGTAFHRVIKGFMIQGGDPLTKDASKEDAWGTGDPGYKIKAEFNDRPHERGVISMARSADPDSAGSQFFICHGSPRFLDHQYTAFGKLIKGDDVLEKIATTPTHPPDRPDKRQGIISVKIVPADSIK</sequence>
<evidence type="ECO:0000313" key="8">
    <source>
        <dbReference type="Proteomes" id="UP000003688"/>
    </source>
</evidence>
<dbReference type="EC" id="5.2.1.8" evidence="4"/>
<dbReference type="InterPro" id="IPR002130">
    <property type="entry name" value="Cyclophilin-type_PPIase_dom"/>
</dbReference>
<reference evidence="7 8" key="1">
    <citation type="journal article" date="2011" name="J. Bacteriol.">
        <title>Genome sequence of 'Pedosphaera parvula' Ellin514, an aerobic Verrucomicrobial isolate from pasture soil.</title>
        <authorList>
            <person name="Kant R."/>
            <person name="van Passel M.W."/>
            <person name="Sangwan P."/>
            <person name="Palva A."/>
            <person name="Lucas S."/>
            <person name="Copeland A."/>
            <person name="Lapidus A."/>
            <person name="Glavina Del Rio T."/>
            <person name="Dalin E."/>
            <person name="Tice H."/>
            <person name="Bruce D."/>
            <person name="Goodwin L."/>
            <person name="Pitluck S."/>
            <person name="Chertkov O."/>
            <person name="Larimer F.W."/>
            <person name="Land M.L."/>
            <person name="Hauser L."/>
            <person name="Brettin T.S."/>
            <person name="Detter J.C."/>
            <person name="Han S."/>
            <person name="de Vos W.M."/>
            <person name="Janssen P.H."/>
            <person name="Smidt H."/>
        </authorList>
    </citation>
    <scope>NUCLEOTIDE SEQUENCE [LARGE SCALE GENOMIC DNA]</scope>
    <source>
        <strain evidence="7 8">Ellin514</strain>
    </source>
</reference>
<feature type="compositionally biased region" description="Basic and acidic residues" evidence="5">
    <location>
        <begin position="22"/>
        <end position="44"/>
    </location>
</feature>
<evidence type="ECO:0000313" key="7">
    <source>
        <dbReference type="EMBL" id="EEF59832.1"/>
    </source>
</evidence>
<organism evidence="7 8">
    <name type="scientific">Pedosphaera parvula (strain Ellin514)</name>
    <dbReference type="NCBI Taxonomy" id="320771"/>
    <lineage>
        <taxon>Bacteria</taxon>
        <taxon>Pseudomonadati</taxon>
        <taxon>Verrucomicrobiota</taxon>
        <taxon>Pedosphaerae</taxon>
        <taxon>Pedosphaerales</taxon>
        <taxon>Pedosphaeraceae</taxon>
        <taxon>Pedosphaera</taxon>
    </lineage>
</organism>
<keyword evidence="2 4" id="KW-0697">Rotamase</keyword>
<feature type="chain" id="PRO_5006522715" description="Peptidyl-prolyl cis-trans isomerase" evidence="4">
    <location>
        <begin position="23"/>
        <end position="212"/>
    </location>
</feature>
<dbReference type="Proteomes" id="UP000003688">
    <property type="component" value="Unassembled WGS sequence"/>
</dbReference>
<gene>
    <name evidence="7" type="ORF">Cflav_PD2839</name>
</gene>
<dbReference type="Gene3D" id="2.40.100.10">
    <property type="entry name" value="Cyclophilin-like"/>
    <property type="match status" value="1"/>
</dbReference>
<comment type="similarity">
    <text evidence="1 4">Belongs to the cyclophilin-type PPIase family.</text>
</comment>
<comment type="catalytic activity">
    <reaction evidence="4">
        <text>[protein]-peptidylproline (omega=180) = [protein]-peptidylproline (omega=0)</text>
        <dbReference type="Rhea" id="RHEA:16237"/>
        <dbReference type="Rhea" id="RHEA-COMP:10747"/>
        <dbReference type="Rhea" id="RHEA-COMP:10748"/>
        <dbReference type="ChEBI" id="CHEBI:83833"/>
        <dbReference type="ChEBI" id="CHEBI:83834"/>
        <dbReference type="EC" id="5.2.1.8"/>
    </reaction>
</comment>
<dbReference type="AlphaFoldDB" id="B9XK09"/>
<feature type="signal peptide" evidence="4">
    <location>
        <begin position="1"/>
        <end position="22"/>
    </location>
</feature>